<evidence type="ECO:0000256" key="1">
    <source>
        <dbReference type="SAM" id="MobiDB-lite"/>
    </source>
</evidence>
<sequence>MSPTNSLQILSIATFGENTEIESVEEQTKQVGSLRQLARKTREDNDLHERKEPHAALKEYSLLELFRELTNTVTRRFPCDKEITRHTVESRLIQEFVRFSTKRRDSGKAVEEEPSNHKEPRQRDKRRFGKRRRAGSKKPQEDLHDHLNRKAASRSLHQKASSSYRRPLKEEEDLRDVLRTPRAKKPETRRQTTSVSHTSEPDVGRMNEELR</sequence>
<organism evidence="2 3">
    <name type="scientific">Rhamnella rubrinervis</name>
    <dbReference type="NCBI Taxonomy" id="2594499"/>
    <lineage>
        <taxon>Eukaryota</taxon>
        <taxon>Viridiplantae</taxon>
        <taxon>Streptophyta</taxon>
        <taxon>Embryophyta</taxon>
        <taxon>Tracheophyta</taxon>
        <taxon>Spermatophyta</taxon>
        <taxon>Magnoliopsida</taxon>
        <taxon>eudicotyledons</taxon>
        <taxon>Gunneridae</taxon>
        <taxon>Pentapetalae</taxon>
        <taxon>rosids</taxon>
        <taxon>fabids</taxon>
        <taxon>Rosales</taxon>
        <taxon>Rhamnaceae</taxon>
        <taxon>rhamnoid group</taxon>
        <taxon>Rhamneae</taxon>
        <taxon>Rhamnella</taxon>
    </lineage>
</organism>
<feature type="compositionally biased region" description="Basic and acidic residues" evidence="1">
    <location>
        <begin position="40"/>
        <end position="51"/>
    </location>
</feature>
<proteinExistence type="predicted"/>
<dbReference type="Proteomes" id="UP000796880">
    <property type="component" value="Unassembled WGS sequence"/>
</dbReference>
<protein>
    <submittedName>
        <fullName evidence="2">Uncharacterized protein</fullName>
    </submittedName>
</protein>
<dbReference type="AlphaFoldDB" id="A0A8K0ME76"/>
<evidence type="ECO:0000313" key="3">
    <source>
        <dbReference type="Proteomes" id="UP000796880"/>
    </source>
</evidence>
<feature type="compositionally biased region" description="Basic and acidic residues" evidence="1">
    <location>
        <begin position="103"/>
        <end position="122"/>
    </location>
</feature>
<feature type="compositionally biased region" description="Basic and acidic residues" evidence="1">
    <location>
        <begin position="138"/>
        <end position="148"/>
    </location>
</feature>
<feature type="region of interest" description="Disordered" evidence="1">
    <location>
        <begin position="103"/>
        <end position="211"/>
    </location>
</feature>
<feature type="region of interest" description="Disordered" evidence="1">
    <location>
        <begin position="24"/>
        <end position="51"/>
    </location>
</feature>
<dbReference type="EMBL" id="VOIH02000007">
    <property type="protein sequence ID" value="KAF3443122.1"/>
    <property type="molecule type" value="Genomic_DNA"/>
</dbReference>
<reference evidence="2" key="1">
    <citation type="submission" date="2020-03" db="EMBL/GenBank/DDBJ databases">
        <title>A high-quality chromosome-level genome assembly of a woody plant with both climbing and erect habits, Rhamnella rubrinervis.</title>
        <authorList>
            <person name="Lu Z."/>
            <person name="Yang Y."/>
            <person name="Zhu X."/>
            <person name="Sun Y."/>
        </authorList>
    </citation>
    <scope>NUCLEOTIDE SEQUENCE</scope>
    <source>
        <strain evidence="2">BYM</strain>
        <tissue evidence="2">Leaf</tissue>
    </source>
</reference>
<feature type="compositionally biased region" description="Basic residues" evidence="1">
    <location>
        <begin position="123"/>
        <end position="136"/>
    </location>
</feature>
<name>A0A8K0ME76_9ROSA</name>
<keyword evidence="3" id="KW-1185">Reference proteome</keyword>
<feature type="compositionally biased region" description="Basic and acidic residues" evidence="1">
    <location>
        <begin position="175"/>
        <end position="190"/>
    </location>
</feature>
<accession>A0A8K0ME76</accession>
<evidence type="ECO:0000313" key="2">
    <source>
        <dbReference type="EMBL" id="KAF3443122.1"/>
    </source>
</evidence>
<feature type="compositionally biased region" description="Basic and acidic residues" evidence="1">
    <location>
        <begin position="199"/>
        <end position="211"/>
    </location>
</feature>
<comment type="caution">
    <text evidence="2">The sequence shown here is derived from an EMBL/GenBank/DDBJ whole genome shotgun (WGS) entry which is preliminary data.</text>
</comment>
<gene>
    <name evidence="2" type="ORF">FNV43_RR17043</name>
</gene>